<gene>
    <name evidence="9" type="ORF">CALVIDRAFT_561200</name>
</gene>
<keyword evidence="3 7" id="KW-0479">Metal-binding</keyword>
<dbReference type="GO" id="GO:0004497">
    <property type="term" value="F:monooxygenase activity"/>
    <property type="evidence" value="ECO:0007669"/>
    <property type="project" value="UniProtKB-KW"/>
</dbReference>
<dbReference type="InterPro" id="IPR017972">
    <property type="entry name" value="Cyt_P450_CS"/>
</dbReference>
<dbReference type="GO" id="GO:0016705">
    <property type="term" value="F:oxidoreductase activity, acting on paired donors, with incorporation or reduction of molecular oxygen"/>
    <property type="evidence" value="ECO:0007669"/>
    <property type="project" value="InterPro"/>
</dbReference>
<evidence type="ECO:0000256" key="4">
    <source>
        <dbReference type="ARBA" id="ARBA00023002"/>
    </source>
</evidence>
<evidence type="ECO:0000256" key="3">
    <source>
        <dbReference type="ARBA" id="ARBA00022723"/>
    </source>
</evidence>
<dbReference type="Pfam" id="PF00067">
    <property type="entry name" value="p450"/>
    <property type="match status" value="1"/>
</dbReference>
<dbReference type="AlphaFoldDB" id="A0A167Q1U7"/>
<keyword evidence="6 8" id="KW-0503">Monooxygenase</keyword>
<comment type="similarity">
    <text evidence="1 8">Belongs to the cytochrome P450 family.</text>
</comment>
<dbReference type="STRING" id="1330018.A0A167Q1U7"/>
<evidence type="ECO:0000256" key="8">
    <source>
        <dbReference type="RuleBase" id="RU000461"/>
    </source>
</evidence>
<dbReference type="PANTHER" id="PTHR24291:SF50">
    <property type="entry name" value="BIFUNCTIONAL ALBAFLAVENONE MONOOXYGENASE_TERPENE SYNTHASE"/>
    <property type="match status" value="1"/>
</dbReference>
<dbReference type="EMBL" id="KV417272">
    <property type="protein sequence ID" value="KZO99329.1"/>
    <property type="molecule type" value="Genomic_DNA"/>
</dbReference>
<dbReference type="Proteomes" id="UP000076738">
    <property type="component" value="Unassembled WGS sequence"/>
</dbReference>
<dbReference type="SUPFAM" id="SSF48264">
    <property type="entry name" value="Cytochrome P450"/>
    <property type="match status" value="1"/>
</dbReference>
<protein>
    <submittedName>
        <fullName evidence="9">Cytochrome P450</fullName>
    </submittedName>
</protein>
<dbReference type="InterPro" id="IPR036396">
    <property type="entry name" value="Cyt_P450_sf"/>
</dbReference>
<keyword evidence="5 7" id="KW-0408">Iron</keyword>
<reference evidence="9 10" key="1">
    <citation type="journal article" date="2016" name="Mol. Biol. Evol.">
        <title>Comparative Genomics of Early-Diverging Mushroom-Forming Fungi Provides Insights into the Origins of Lignocellulose Decay Capabilities.</title>
        <authorList>
            <person name="Nagy L.G."/>
            <person name="Riley R."/>
            <person name="Tritt A."/>
            <person name="Adam C."/>
            <person name="Daum C."/>
            <person name="Floudas D."/>
            <person name="Sun H."/>
            <person name="Yadav J.S."/>
            <person name="Pangilinan J."/>
            <person name="Larsson K.H."/>
            <person name="Matsuura K."/>
            <person name="Barry K."/>
            <person name="Labutti K."/>
            <person name="Kuo R."/>
            <person name="Ohm R.A."/>
            <person name="Bhattacharya S.S."/>
            <person name="Shirouzu T."/>
            <person name="Yoshinaga Y."/>
            <person name="Martin F.M."/>
            <person name="Grigoriev I.V."/>
            <person name="Hibbett D.S."/>
        </authorList>
    </citation>
    <scope>NUCLEOTIDE SEQUENCE [LARGE SCALE GENOMIC DNA]</scope>
    <source>
        <strain evidence="9 10">TUFC12733</strain>
    </source>
</reference>
<sequence length="257" mass="29179">MQKEIDCRKGDGLPGHDKIDMFSYLLRANLQEKASTNLNDRELTSNTFAMLFAGHETTSKALSFVIGMLACHPAEQEKLSEHVRSVLVEDKQPTIEDYPDLAPVLHCVLEVTRLFPVAPYIARESTEYTTIRVPGLDEPLAVPKNTLFIGDIVGLNYDPERFEEPSVFRPSRWAEKAELTMDDFITWGLGAHACIGRKFALYEMVCFVALFVKTWKICPVLKDGEGLQQWRRRVLEERLEIGITFGPHSVPLALTRR</sequence>
<dbReference type="PRINTS" id="PR00463">
    <property type="entry name" value="EP450I"/>
</dbReference>
<dbReference type="GO" id="GO:0020037">
    <property type="term" value="F:heme binding"/>
    <property type="evidence" value="ECO:0007669"/>
    <property type="project" value="InterPro"/>
</dbReference>
<evidence type="ECO:0000313" key="10">
    <source>
        <dbReference type="Proteomes" id="UP000076738"/>
    </source>
</evidence>
<keyword evidence="10" id="KW-1185">Reference proteome</keyword>
<evidence type="ECO:0000313" key="9">
    <source>
        <dbReference type="EMBL" id="KZO99329.1"/>
    </source>
</evidence>
<evidence type="ECO:0000256" key="2">
    <source>
        <dbReference type="ARBA" id="ARBA00022617"/>
    </source>
</evidence>
<keyword evidence="4 8" id="KW-0560">Oxidoreductase</keyword>
<organism evidence="9 10">
    <name type="scientific">Calocera viscosa (strain TUFC12733)</name>
    <dbReference type="NCBI Taxonomy" id="1330018"/>
    <lineage>
        <taxon>Eukaryota</taxon>
        <taxon>Fungi</taxon>
        <taxon>Dikarya</taxon>
        <taxon>Basidiomycota</taxon>
        <taxon>Agaricomycotina</taxon>
        <taxon>Dacrymycetes</taxon>
        <taxon>Dacrymycetales</taxon>
        <taxon>Dacrymycetaceae</taxon>
        <taxon>Calocera</taxon>
    </lineage>
</organism>
<dbReference type="OrthoDB" id="1470350at2759"/>
<accession>A0A167Q1U7</accession>
<dbReference type="InterPro" id="IPR002401">
    <property type="entry name" value="Cyt_P450_E_grp-I"/>
</dbReference>
<comment type="cofactor">
    <cofactor evidence="7">
        <name>heme</name>
        <dbReference type="ChEBI" id="CHEBI:30413"/>
    </cofactor>
</comment>
<evidence type="ECO:0000256" key="7">
    <source>
        <dbReference type="PIRSR" id="PIRSR602401-1"/>
    </source>
</evidence>
<dbReference type="GO" id="GO:0005506">
    <property type="term" value="F:iron ion binding"/>
    <property type="evidence" value="ECO:0007669"/>
    <property type="project" value="InterPro"/>
</dbReference>
<dbReference type="PROSITE" id="PS00086">
    <property type="entry name" value="CYTOCHROME_P450"/>
    <property type="match status" value="1"/>
</dbReference>
<dbReference type="PANTHER" id="PTHR24291">
    <property type="entry name" value="CYTOCHROME P450 FAMILY 4"/>
    <property type="match status" value="1"/>
</dbReference>
<dbReference type="Gene3D" id="1.10.630.10">
    <property type="entry name" value="Cytochrome P450"/>
    <property type="match status" value="1"/>
</dbReference>
<feature type="binding site" description="axial binding residue" evidence="7">
    <location>
        <position position="194"/>
    </location>
    <ligand>
        <name>heme</name>
        <dbReference type="ChEBI" id="CHEBI:30413"/>
    </ligand>
    <ligandPart>
        <name>Fe</name>
        <dbReference type="ChEBI" id="CHEBI:18248"/>
    </ligandPart>
</feature>
<evidence type="ECO:0000256" key="6">
    <source>
        <dbReference type="ARBA" id="ARBA00023033"/>
    </source>
</evidence>
<proteinExistence type="inferred from homology"/>
<evidence type="ECO:0000256" key="1">
    <source>
        <dbReference type="ARBA" id="ARBA00010617"/>
    </source>
</evidence>
<keyword evidence="2 7" id="KW-0349">Heme</keyword>
<dbReference type="PRINTS" id="PR00385">
    <property type="entry name" value="P450"/>
</dbReference>
<evidence type="ECO:0000256" key="5">
    <source>
        <dbReference type="ARBA" id="ARBA00023004"/>
    </source>
</evidence>
<dbReference type="InterPro" id="IPR050196">
    <property type="entry name" value="Cytochrome_P450_Monoox"/>
</dbReference>
<dbReference type="InterPro" id="IPR001128">
    <property type="entry name" value="Cyt_P450"/>
</dbReference>
<name>A0A167Q1U7_CALVF</name>